<feature type="chain" id="PRO_5034895297" description="ECSIT N-terminal domain-containing protein" evidence="2">
    <location>
        <begin position="19"/>
        <end position="284"/>
    </location>
</feature>
<proteinExistence type="predicted"/>
<dbReference type="InterPro" id="IPR046448">
    <property type="entry name" value="ECSIT_N"/>
</dbReference>
<keyword evidence="5" id="KW-1185">Reference proteome</keyword>
<protein>
    <recommendedName>
        <fullName evidence="3">ECSIT N-terminal domain-containing protein</fullName>
    </recommendedName>
</protein>
<dbReference type="OrthoDB" id="10064298at2759"/>
<evidence type="ECO:0000256" key="1">
    <source>
        <dbReference type="SAM" id="MobiDB-lite"/>
    </source>
</evidence>
<dbReference type="Ensembl" id="ENSSVLT00005034980.1">
    <property type="protein sequence ID" value="ENSSVLP00005031495.1"/>
    <property type="gene ID" value="ENSSVLG00005024824.1"/>
</dbReference>
<evidence type="ECO:0000313" key="4">
    <source>
        <dbReference type="Ensembl" id="ENSSVLP00005031495.1"/>
    </source>
</evidence>
<feature type="compositionally biased region" description="Polar residues" evidence="1">
    <location>
        <begin position="43"/>
        <end position="53"/>
    </location>
</feature>
<dbReference type="InterPro" id="IPR010418">
    <property type="entry name" value="ECSIT"/>
</dbReference>
<evidence type="ECO:0000313" key="5">
    <source>
        <dbReference type="Proteomes" id="UP000694564"/>
    </source>
</evidence>
<keyword evidence="2" id="KW-0732">Signal</keyword>
<feature type="signal peptide" evidence="2">
    <location>
        <begin position="1"/>
        <end position="18"/>
    </location>
</feature>
<dbReference type="GO" id="GO:0007178">
    <property type="term" value="P:cell surface receptor protein serine/threonine kinase signaling pathway"/>
    <property type="evidence" value="ECO:0007669"/>
    <property type="project" value="TreeGrafter"/>
</dbReference>
<sequence>MSWMQAILLARGLSRGLGSICGAALTGAPFSSGASPGHAGASTVVQPQHNSEMSLVPRPPEPRQKPIRPWRPTRSCLDRDQVGERDKAKLRAGPCRILGRTMCASVATLISSTWPYAKCGSMASNRDLTVYNLLLDIFPKEVFRPRNVIQRIFLHYPRQQECGIAVLEADGEITVRPAQDGAVGGLTAGRLLLPVLEPLHHSLALLHSLTHLFPASSCLSFDSILLTISDFNLSSLFPFTSSCSFPEGLSASSWHRSDAQQRDRVSADPDIWTQKATPCSNTCA</sequence>
<organism evidence="4 5">
    <name type="scientific">Sciurus vulgaris</name>
    <name type="common">Eurasian red squirrel</name>
    <dbReference type="NCBI Taxonomy" id="55149"/>
    <lineage>
        <taxon>Eukaryota</taxon>
        <taxon>Metazoa</taxon>
        <taxon>Chordata</taxon>
        <taxon>Craniata</taxon>
        <taxon>Vertebrata</taxon>
        <taxon>Euteleostomi</taxon>
        <taxon>Mammalia</taxon>
        <taxon>Eutheria</taxon>
        <taxon>Euarchontoglires</taxon>
        <taxon>Glires</taxon>
        <taxon>Rodentia</taxon>
        <taxon>Sciuromorpha</taxon>
        <taxon>Sciuridae</taxon>
        <taxon>Sciurinae</taxon>
        <taxon>Sciurini</taxon>
        <taxon>Sciurus</taxon>
    </lineage>
</organism>
<dbReference type="GO" id="GO:0005739">
    <property type="term" value="C:mitochondrion"/>
    <property type="evidence" value="ECO:0007669"/>
    <property type="project" value="TreeGrafter"/>
</dbReference>
<dbReference type="AlphaFoldDB" id="A0A8D2DY26"/>
<dbReference type="GeneTree" id="ENSGT00390000005147"/>
<feature type="region of interest" description="Disordered" evidence="1">
    <location>
        <begin position="36"/>
        <end position="74"/>
    </location>
</feature>
<reference evidence="4" key="1">
    <citation type="submission" date="2025-08" db="UniProtKB">
        <authorList>
            <consortium name="Ensembl"/>
        </authorList>
    </citation>
    <scope>IDENTIFICATION</scope>
</reference>
<dbReference type="PANTHER" id="PTHR13113:SF1">
    <property type="entry name" value="EVOLUTIONARILY CONSERVED SIGNALING INTERMEDIATE IN TOLL PATHWAY, MITOCHONDRIAL"/>
    <property type="match status" value="1"/>
</dbReference>
<accession>A0A8D2DY26</accession>
<dbReference type="Proteomes" id="UP000694564">
    <property type="component" value="Chromosome 16"/>
</dbReference>
<dbReference type="PANTHER" id="PTHR13113">
    <property type="entry name" value="ECSIT EVOLUTIONARILY CONSERVED SIGNALING INTERMEDIATE IN TOLL PATHWAYS"/>
    <property type="match status" value="1"/>
</dbReference>
<dbReference type="Pfam" id="PF06239">
    <property type="entry name" value="ECSIT_N"/>
    <property type="match status" value="1"/>
</dbReference>
<evidence type="ECO:0000256" key="2">
    <source>
        <dbReference type="SAM" id="SignalP"/>
    </source>
</evidence>
<name>A0A8D2DY26_SCIVU</name>
<dbReference type="GO" id="GO:0045087">
    <property type="term" value="P:innate immune response"/>
    <property type="evidence" value="ECO:0007669"/>
    <property type="project" value="TreeGrafter"/>
</dbReference>
<feature type="domain" description="ECSIT N-terminal" evidence="3">
    <location>
        <begin position="124"/>
        <end position="179"/>
    </location>
</feature>
<reference evidence="4" key="2">
    <citation type="submission" date="2025-09" db="UniProtKB">
        <authorList>
            <consortium name="Ensembl"/>
        </authorList>
    </citation>
    <scope>IDENTIFICATION</scope>
</reference>
<evidence type="ECO:0000259" key="3">
    <source>
        <dbReference type="Pfam" id="PF06239"/>
    </source>
</evidence>